<evidence type="ECO:0000256" key="1">
    <source>
        <dbReference type="SAM" id="Phobius"/>
    </source>
</evidence>
<dbReference type="Proteomes" id="UP001162164">
    <property type="component" value="Unassembled WGS sequence"/>
</dbReference>
<evidence type="ECO:0000313" key="2">
    <source>
        <dbReference type="EMBL" id="KAJ8983788.1"/>
    </source>
</evidence>
<feature type="non-terminal residue" evidence="2">
    <location>
        <position position="1"/>
    </location>
</feature>
<feature type="non-terminal residue" evidence="2">
    <location>
        <position position="123"/>
    </location>
</feature>
<keyword evidence="3" id="KW-1185">Reference proteome</keyword>
<keyword evidence="1" id="KW-0812">Transmembrane</keyword>
<gene>
    <name evidence="2" type="ORF">NQ317_000349</name>
</gene>
<keyword evidence="1" id="KW-0472">Membrane</keyword>
<keyword evidence="1" id="KW-1133">Transmembrane helix</keyword>
<reference evidence="2" key="1">
    <citation type="journal article" date="2023" name="Insect Mol. Biol.">
        <title>Genome sequencing provides insights into the evolution of gene families encoding plant cell wall-degrading enzymes in longhorned beetles.</title>
        <authorList>
            <person name="Shin N.R."/>
            <person name="Okamura Y."/>
            <person name="Kirsch R."/>
            <person name="Pauchet Y."/>
        </authorList>
    </citation>
    <scope>NUCLEOTIDE SEQUENCE</scope>
    <source>
        <strain evidence="2">MMC_N1</strain>
    </source>
</reference>
<sequence>CFQYNQNKNMCALFWCLFMISGFQCKFYHEYLKIMQMWLVTLFPKALQFQRVIPLSGTHVSIAHSNCYSELCTIWLDFTPYTLNIFSNIYLFFKEIVNIIFKCLINLAISIHEIDKKSYKCKL</sequence>
<dbReference type="EMBL" id="JAPWTJ010000061">
    <property type="protein sequence ID" value="KAJ8983788.1"/>
    <property type="molecule type" value="Genomic_DNA"/>
</dbReference>
<evidence type="ECO:0000313" key="3">
    <source>
        <dbReference type="Proteomes" id="UP001162164"/>
    </source>
</evidence>
<evidence type="ECO:0008006" key="4">
    <source>
        <dbReference type="Google" id="ProtNLM"/>
    </source>
</evidence>
<organism evidence="2 3">
    <name type="scientific">Molorchus minor</name>
    <dbReference type="NCBI Taxonomy" id="1323400"/>
    <lineage>
        <taxon>Eukaryota</taxon>
        <taxon>Metazoa</taxon>
        <taxon>Ecdysozoa</taxon>
        <taxon>Arthropoda</taxon>
        <taxon>Hexapoda</taxon>
        <taxon>Insecta</taxon>
        <taxon>Pterygota</taxon>
        <taxon>Neoptera</taxon>
        <taxon>Endopterygota</taxon>
        <taxon>Coleoptera</taxon>
        <taxon>Polyphaga</taxon>
        <taxon>Cucujiformia</taxon>
        <taxon>Chrysomeloidea</taxon>
        <taxon>Cerambycidae</taxon>
        <taxon>Lamiinae</taxon>
        <taxon>Monochamini</taxon>
        <taxon>Molorchus</taxon>
    </lineage>
</organism>
<accession>A0ABQ9K0A2</accession>
<feature type="transmembrane region" description="Helical" evidence="1">
    <location>
        <begin position="12"/>
        <end position="29"/>
    </location>
</feature>
<proteinExistence type="predicted"/>
<name>A0ABQ9K0A2_9CUCU</name>
<protein>
    <recommendedName>
        <fullName evidence="4">Maturase K</fullName>
    </recommendedName>
</protein>
<comment type="caution">
    <text evidence="2">The sequence shown here is derived from an EMBL/GenBank/DDBJ whole genome shotgun (WGS) entry which is preliminary data.</text>
</comment>